<feature type="transmembrane region" description="Helical" evidence="5">
    <location>
        <begin position="190"/>
        <end position="206"/>
    </location>
</feature>
<feature type="transmembrane region" description="Helical" evidence="5">
    <location>
        <begin position="157"/>
        <end position="178"/>
    </location>
</feature>
<proteinExistence type="predicted"/>
<reference evidence="6" key="1">
    <citation type="journal article" date="2023" name="Int. J. Syst. Evol. Microbiol.">
        <title>&lt;i&gt;Holtiella tumoricola&lt;/i&gt; gen. nov. sp. nov., isolated from a human clinical sample.</title>
        <authorList>
            <person name="Allen-Vercoe E."/>
            <person name="Daigneault M.C."/>
            <person name="Vancuren S.J."/>
            <person name="Cochrane K."/>
            <person name="O'Neal L.L."/>
            <person name="Sankaranarayanan K."/>
            <person name="Lawson P.A."/>
        </authorList>
    </citation>
    <scope>NUCLEOTIDE SEQUENCE</scope>
    <source>
        <strain evidence="6">CC70A</strain>
    </source>
</reference>
<keyword evidence="2 5" id="KW-0812">Transmembrane</keyword>
<dbReference type="NCBIfam" id="TIGR02840">
    <property type="entry name" value="spore_YtaF"/>
    <property type="match status" value="1"/>
</dbReference>
<keyword evidence="1" id="KW-1003">Cell membrane</keyword>
<dbReference type="RefSeq" id="WP_053984022.1">
    <property type="nucleotide sequence ID" value="NZ_JAQIFT010000059.1"/>
</dbReference>
<evidence type="ECO:0000256" key="5">
    <source>
        <dbReference type="SAM" id="Phobius"/>
    </source>
</evidence>
<feature type="transmembrane region" description="Helical" evidence="5">
    <location>
        <begin position="61"/>
        <end position="81"/>
    </location>
</feature>
<dbReference type="PANTHER" id="PTHR35529">
    <property type="entry name" value="MANGANESE EFFLUX PUMP MNTP-RELATED"/>
    <property type="match status" value="1"/>
</dbReference>
<dbReference type="AlphaFoldDB" id="A0AA42DQL5"/>
<dbReference type="InterPro" id="IPR003810">
    <property type="entry name" value="Mntp/YtaF"/>
</dbReference>
<evidence type="ECO:0000313" key="7">
    <source>
        <dbReference type="Proteomes" id="UP001169242"/>
    </source>
</evidence>
<evidence type="ECO:0000256" key="3">
    <source>
        <dbReference type="ARBA" id="ARBA00022989"/>
    </source>
</evidence>
<dbReference type="InterPro" id="IPR014205">
    <property type="entry name" value="Spore_YtaF"/>
</dbReference>
<sequence length="207" mass="22373">MIEVLLLVMALSIDAFVASVAYGVDEIKIPFGSAFALSGVSSVILLISMACGALVSNWLPPQVTAIVCFVLLLLLGLSRFCEGVIKDVLNRHSNHVQGLSFKCWDYHFILDIYMDNTKADQDHSKVLSVKEAISLGIVLSLDGIAAGFGSGLVETPYLETAIVSMIVSMVAILLGCWLGHKLAKLKNIQISWLSGVTLIILAFMKLF</sequence>
<gene>
    <name evidence="6" type="primary">ytaF</name>
    <name evidence="6" type="ORF">PBV87_16540</name>
</gene>
<dbReference type="PANTHER" id="PTHR35529:SF2">
    <property type="entry name" value="SPORULATION PROTEIN YTAF-RELATED"/>
    <property type="match status" value="1"/>
</dbReference>
<name>A0AA42DQL5_9FIRM</name>
<evidence type="ECO:0000256" key="4">
    <source>
        <dbReference type="ARBA" id="ARBA00023136"/>
    </source>
</evidence>
<feature type="transmembrane region" description="Helical" evidence="5">
    <location>
        <begin position="31"/>
        <end position="55"/>
    </location>
</feature>
<feature type="transmembrane region" description="Helical" evidence="5">
    <location>
        <begin position="132"/>
        <end position="151"/>
    </location>
</feature>
<keyword evidence="7" id="KW-1185">Reference proteome</keyword>
<evidence type="ECO:0000256" key="1">
    <source>
        <dbReference type="ARBA" id="ARBA00022475"/>
    </source>
</evidence>
<comment type="caution">
    <text evidence="6">The sequence shown here is derived from an EMBL/GenBank/DDBJ whole genome shotgun (WGS) entry which is preliminary data.</text>
</comment>
<evidence type="ECO:0000313" key="6">
    <source>
        <dbReference type="EMBL" id="MDA3733086.1"/>
    </source>
</evidence>
<keyword evidence="3 5" id="KW-1133">Transmembrane helix</keyword>
<evidence type="ECO:0000256" key="2">
    <source>
        <dbReference type="ARBA" id="ARBA00022692"/>
    </source>
</evidence>
<dbReference type="EMBL" id="JAQIFT010000059">
    <property type="protein sequence ID" value="MDA3733086.1"/>
    <property type="molecule type" value="Genomic_DNA"/>
</dbReference>
<feature type="transmembrane region" description="Helical" evidence="5">
    <location>
        <begin position="6"/>
        <end position="24"/>
    </location>
</feature>
<organism evidence="6 7">
    <name type="scientific">Holtiella tumoricola</name>
    <dbReference type="NCBI Taxonomy" id="3018743"/>
    <lineage>
        <taxon>Bacteria</taxon>
        <taxon>Bacillati</taxon>
        <taxon>Bacillota</taxon>
        <taxon>Clostridia</taxon>
        <taxon>Lachnospirales</taxon>
        <taxon>Cellulosilyticaceae</taxon>
        <taxon>Holtiella</taxon>
    </lineage>
</organism>
<accession>A0AA42DQL5</accession>
<dbReference type="Proteomes" id="UP001169242">
    <property type="component" value="Unassembled WGS sequence"/>
</dbReference>
<keyword evidence="4 5" id="KW-0472">Membrane</keyword>
<dbReference type="Pfam" id="PF02659">
    <property type="entry name" value="Mntp"/>
    <property type="match status" value="1"/>
</dbReference>
<protein>
    <submittedName>
        <fullName evidence="6">Sporulation membrane protein YtaF</fullName>
    </submittedName>
</protein>